<evidence type="ECO:0000313" key="2">
    <source>
        <dbReference type="EMBL" id="KUJ21103.1"/>
    </source>
</evidence>
<accession>A0A194XLP7</accession>
<dbReference type="RefSeq" id="XP_018075458.1">
    <property type="nucleotide sequence ID" value="XM_018208922.1"/>
</dbReference>
<feature type="transmembrane region" description="Helical" evidence="1">
    <location>
        <begin position="116"/>
        <end position="137"/>
    </location>
</feature>
<keyword evidence="3" id="KW-1185">Reference proteome</keyword>
<evidence type="ECO:0000256" key="1">
    <source>
        <dbReference type="SAM" id="Phobius"/>
    </source>
</evidence>
<name>A0A194XLP7_MOLSC</name>
<proteinExistence type="predicted"/>
<dbReference type="KEGG" id="psco:LY89DRAFT_577963"/>
<feature type="transmembrane region" description="Helical" evidence="1">
    <location>
        <begin position="200"/>
        <end position="218"/>
    </location>
</feature>
<feature type="transmembrane region" description="Helical" evidence="1">
    <location>
        <begin position="289"/>
        <end position="310"/>
    </location>
</feature>
<feature type="transmembrane region" description="Helical" evidence="1">
    <location>
        <begin position="170"/>
        <end position="188"/>
    </location>
</feature>
<dbReference type="PANTHER" id="PTHR35043">
    <property type="entry name" value="TRANSCRIPTION FACTOR DOMAIN-CONTAINING PROTEIN"/>
    <property type="match status" value="1"/>
</dbReference>
<dbReference type="PANTHER" id="PTHR35043:SF8">
    <property type="entry name" value="DUF4220 DOMAIN-CONTAINING PROTEIN"/>
    <property type="match status" value="1"/>
</dbReference>
<gene>
    <name evidence="2" type="ORF">LY89DRAFT_577963</name>
</gene>
<keyword evidence="1" id="KW-0812">Transmembrane</keyword>
<dbReference type="OrthoDB" id="3061561at2759"/>
<reference evidence="2 3" key="1">
    <citation type="submission" date="2015-10" db="EMBL/GenBank/DDBJ databases">
        <title>Full genome of DAOMC 229536 Phialocephala scopiformis, a fungal endophyte of spruce producing the potent anti-insectan compound rugulosin.</title>
        <authorList>
            <consortium name="DOE Joint Genome Institute"/>
            <person name="Walker A.K."/>
            <person name="Frasz S.L."/>
            <person name="Seifert K.A."/>
            <person name="Miller J.D."/>
            <person name="Mondo S.J."/>
            <person name="Labutti K."/>
            <person name="Lipzen A."/>
            <person name="Dockter R."/>
            <person name="Kennedy M."/>
            <person name="Grigoriev I.V."/>
            <person name="Spatafora J.W."/>
        </authorList>
    </citation>
    <scope>NUCLEOTIDE SEQUENCE [LARGE SCALE GENOMIC DNA]</scope>
    <source>
        <strain evidence="2 3">CBS 120377</strain>
    </source>
</reference>
<dbReference type="Proteomes" id="UP000070700">
    <property type="component" value="Unassembled WGS sequence"/>
</dbReference>
<evidence type="ECO:0000313" key="3">
    <source>
        <dbReference type="Proteomes" id="UP000070700"/>
    </source>
</evidence>
<dbReference type="STRING" id="149040.A0A194XLP7"/>
<organism evidence="2 3">
    <name type="scientific">Mollisia scopiformis</name>
    <name type="common">Conifer needle endophyte fungus</name>
    <name type="synonym">Phialocephala scopiformis</name>
    <dbReference type="NCBI Taxonomy" id="149040"/>
    <lineage>
        <taxon>Eukaryota</taxon>
        <taxon>Fungi</taxon>
        <taxon>Dikarya</taxon>
        <taxon>Ascomycota</taxon>
        <taxon>Pezizomycotina</taxon>
        <taxon>Leotiomycetes</taxon>
        <taxon>Helotiales</taxon>
        <taxon>Mollisiaceae</taxon>
        <taxon>Mollisia</taxon>
    </lineage>
</organism>
<feature type="transmembrane region" description="Helical" evidence="1">
    <location>
        <begin position="21"/>
        <end position="41"/>
    </location>
</feature>
<dbReference type="InParanoid" id="A0A194XLP7"/>
<sequence>MAGNDTIRSVVGWQPNSDRRGTLAILESCIFTILACTWTILHLNVPGPSDSAFRILRRKMALAIITVFLPEIILAHAMMERSAAILSLQELKALDIEDLEWTLRHSYYANMGGLRLVLEDGGVICSFTIAAFTSIALTTRQFGYLREKGVITSTPNILEGEIEDKAKTDYFTKGIAIVQIFWLILSLCGRASRHLAVSQLEILTVAFAACAAVTYFFAWDKPQGVNTGTKVHATAPLNIVDTNRIAQLQPKALNILLFGATDIREGPQFERIHNDTIELSNSYTQPVSLWLTVSIMLFGAIHLSAWNYTFPTPTERVLWRTASVVITA</sequence>
<dbReference type="EMBL" id="KQ947408">
    <property type="protein sequence ID" value="KUJ21103.1"/>
    <property type="molecule type" value="Genomic_DNA"/>
</dbReference>
<dbReference type="GeneID" id="28818648"/>
<keyword evidence="1" id="KW-0472">Membrane</keyword>
<keyword evidence="1" id="KW-1133">Transmembrane helix</keyword>
<feature type="non-terminal residue" evidence="2">
    <location>
        <position position="328"/>
    </location>
</feature>
<feature type="transmembrane region" description="Helical" evidence="1">
    <location>
        <begin position="61"/>
        <end position="79"/>
    </location>
</feature>
<dbReference type="AlphaFoldDB" id="A0A194XLP7"/>
<protein>
    <submittedName>
        <fullName evidence="2">Uncharacterized protein</fullName>
    </submittedName>
</protein>